<gene>
    <name evidence="1" type="ORF">SSPH_00172</name>
</gene>
<dbReference type="EMBL" id="FCOW01000001">
    <property type="protein sequence ID" value="CVK17538.1"/>
    <property type="molecule type" value="Genomic_DNA"/>
</dbReference>
<sequence length="277" mass="31425">MDLDLQNLCISKRIYDRIELNNTSDKVTCAEILLIGGSARAYCNECRNDSVFKIIPYLPKIPGPTVLGYVAEEVDLSKFNSIVRDKCITLVGECAANTDHTIVFNFHVTSTSLVKIGQYPSYTDLMRPTTSKYKKVLDTDKFKELNRAIGLASSEIGIGSFVYLRRVFEHILDTAHNEAKTSYGWNETDYQNKKVHEKIVCLKGFLPQFLVDNWTLYSILSKGIHELSEEECISYFPVVKSGIELILDELLSKEEQKRKLAEAQKAISQLHSQLKSK</sequence>
<reference evidence="1 2" key="1">
    <citation type="submission" date="2016-01" db="EMBL/GenBank/DDBJ databases">
        <authorList>
            <person name="Brown R."/>
        </authorList>
    </citation>
    <scope>NUCLEOTIDE SEQUENCE [LARGE SCALE GENOMIC DNA]</scope>
    <source>
        <strain evidence="1">Sporomusa sphaeroides DSM 2875</strain>
    </source>
</reference>
<evidence type="ECO:0000313" key="2">
    <source>
        <dbReference type="Proteomes" id="UP000245702"/>
    </source>
</evidence>
<keyword evidence="2" id="KW-1185">Reference proteome</keyword>
<name>A0ABM9VY24_9FIRM</name>
<proteinExistence type="predicted"/>
<dbReference type="RefSeq" id="WP_075755291.1">
    <property type="nucleotide sequence ID" value="NZ_CP146991.1"/>
</dbReference>
<accession>A0ABM9VY24</accession>
<comment type="caution">
    <text evidence="1">The sequence shown here is derived from an EMBL/GenBank/DDBJ whole genome shotgun (WGS) entry which is preliminary data.</text>
</comment>
<dbReference type="Proteomes" id="UP000245702">
    <property type="component" value="Unassembled WGS sequence"/>
</dbReference>
<protein>
    <recommendedName>
        <fullName evidence="3">Nucleotidyltransferase</fullName>
    </recommendedName>
</protein>
<organism evidence="1 2">
    <name type="scientific">Sporomusa sphaeroides DSM 2875</name>
    <dbReference type="NCBI Taxonomy" id="1337886"/>
    <lineage>
        <taxon>Bacteria</taxon>
        <taxon>Bacillati</taxon>
        <taxon>Bacillota</taxon>
        <taxon>Negativicutes</taxon>
        <taxon>Selenomonadales</taxon>
        <taxon>Sporomusaceae</taxon>
        <taxon>Sporomusa</taxon>
    </lineage>
</organism>
<evidence type="ECO:0000313" key="1">
    <source>
        <dbReference type="EMBL" id="CVK17538.1"/>
    </source>
</evidence>
<evidence type="ECO:0008006" key="3">
    <source>
        <dbReference type="Google" id="ProtNLM"/>
    </source>
</evidence>